<dbReference type="Proteomes" id="UP001479520">
    <property type="component" value="Chromosome"/>
</dbReference>
<dbReference type="SMART" id="SM00460">
    <property type="entry name" value="TGc"/>
    <property type="match status" value="1"/>
</dbReference>
<evidence type="ECO:0000256" key="1">
    <source>
        <dbReference type="SAM" id="MobiDB-lite"/>
    </source>
</evidence>
<dbReference type="Pfam" id="PF01841">
    <property type="entry name" value="Transglut_core"/>
    <property type="match status" value="1"/>
</dbReference>
<evidence type="ECO:0000313" key="5">
    <source>
        <dbReference type="Proteomes" id="UP001479520"/>
    </source>
</evidence>
<dbReference type="RefSeq" id="WP_341743391.1">
    <property type="nucleotide sequence ID" value="NZ_CP151406.1"/>
</dbReference>
<evidence type="ECO:0000313" key="4">
    <source>
        <dbReference type="EMBL" id="WZJ20857.1"/>
    </source>
</evidence>
<reference evidence="4 5" key="1">
    <citation type="submission" date="2024-04" db="EMBL/GenBank/DDBJ databases">
        <title>Dissimilatory iodate-reducing microorganisms contribute to the enrichment of iodine in groundwater.</title>
        <authorList>
            <person name="Jiang Z."/>
        </authorList>
    </citation>
    <scope>NUCLEOTIDE SEQUENCE [LARGE SCALE GENOMIC DNA]</scope>
    <source>
        <strain evidence="4 5">NCP973</strain>
    </source>
</reference>
<feature type="signal peptide" evidence="2">
    <location>
        <begin position="1"/>
        <end position="22"/>
    </location>
</feature>
<name>A0ABZ2XG03_9RHOO</name>
<dbReference type="PANTHER" id="PTHR38339">
    <property type="entry name" value="TRANSGLUTAMINASE DOMAIN PROTEIN"/>
    <property type="match status" value="1"/>
</dbReference>
<protein>
    <submittedName>
        <fullName evidence="4">Transglutaminase-like domain-containing protein</fullName>
    </submittedName>
</protein>
<keyword evidence="2" id="KW-0732">Signal</keyword>
<dbReference type="EMBL" id="CP151406">
    <property type="protein sequence ID" value="WZJ20857.1"/>
    <property type="molecule type" value="Genomic_DNA"/>
</dbReference>
<feature type="domain" description="Transglutaminase-like" evidence="3">
    <location>
        <begin position="256"/>
        <end position="330"/>
    </location>
</feature>
<dbReference type="InterPro" id="IPR038765">
    <property type="entry name" value="Papain-like_cys_pep_sf"/>
</dbReference>
<feature type="chain" id="PRO_5046449717" evidence="2">
    <location>
        <begin position="23"/>
        <end position="414"/>
    </location>
</feature>
<keyword evidence="5" id="KW-1185">Reference proteome</keyword>
<dbReference type="InterPro" id="IPR002931">
    <property type="entry name" value="Transglutaminase-like"/>
</dbReference>
<dbReference type="SUPFAM" id="SSF54001">
    <property type="entry name" value="Cysteine proteinases"/>
    <property type="match status" value="1"/>
</dbReference>
<sequence>MKRRDFLASTALFSLFAGDALADTKKKASTTKKKPAAKPKKKPQTATRKVSTSATATPSVHSASNPLIDNPPDGTSASRLPPVRAQELPTEWQTYQIITTLRLNAPGKHARLWLPLPSSRETTYQRTVSHTWQGNSQNTGIQREPDERLEVLHCEWNDGANATLQVVTTVSTADRHFDITRRTVAPDRDDILRANLRASNRIPNDGPARSLGESIVGRIRDPIAQVKAIYDWVCENSIYDPNAPGCGIGDVRELLYSGRYMGRSADINGLFVAICRGIGIPARCVFGIRTGPSRLFRSLGLRSDDASQGQHVRAEFYLPGYGWIPVDPSDVCRAASYEVLSRNDPRLQSLKRVLFGVWEMNWVAFHNGTDLQLPGDGKLLPFFIQPELLVDGKPAGEPKIGERIWSISARRIAG</sequence>
<feature type="compositionally biased region" description="Polar residues" evidence="1">
    <location>
        <begin position="50"/>
        <end position="78"/>
    </location>
</feature>
<dbReference type="PANTHER" id="PTHR38339:SF1">
    <property type="entry name" value="TRANSGLUTAMINASE-LIKE DOMAIN-CONTAINING PROTEIN"/>
    <property type="match status" value="1"/>
</dbReference>
<gene>
    <name evidence="4" type="ORF">AADV58_13000</name>
</gene>
<dbReference type="Gene3D" id="3.10.620.30">
    <property type="match status" value="1"/>
</dbReference>
<accession>A0ABZ2XG03</accession>
<feature type="region of interest" description="Disordered" evidence="1">
    <location>
        <begin position="23"/>
        <end position="80"/>
    </location>
</feature>
<organism evidence="4 5">
    <name type="scientific">Azonexus hydrophilus</name>
    <dbReference type="NCBI Taxonomy" id="418702"/>
    <lineage>
        <taxon>Bacteria</taxon>
        <taxon>Pseudomonadati</taxon>
        <taxon>Pseudomonadota</taxon>
        <taxon>Betaproteobacteria</taxon>
        <taxon>Rhodocyclales</taxon>
        <taxon>Azonexaceae</taxon>
        <taxon>Azonexus</taxon>
    </lineage>
</organism>
<evidence type="ECO:0000256" key="2">
    <source>
        <dbReference type="SAM" id="SignalP"/>
    </source>
</evidence>
<proteinExistence type="predicted"/>
<feature type="compositionally biased region" description="Basic residues" evidence="1">
    <location>
        <begin position="27"/>
        <end position="43"/>
    </location>
</feature>
<evidence type="ECO:0000259" key="3">
    <source>
        <dbReference type="SMART" id="SM00460"/>
    </source>
</evidence>